<keyword evidence="10" id="KW-0560">Oxidoreductase</keyword>
<keyword evidence="12" id="KW-0325">Glycoprotein</keyword>
<dbReference type="EMBL" id="CAXKWB010023379">
    <property type="protein sequence ID" value="CAL4125166.1"/>
    <property type="molecule type" value="Genomic_DNA"/>
</dbReference>
<feature type="domain" description="Fe2OG dioxygenase" evidence="13">
    <location>
        <begin position="282"/>
        <end position="392"/>
    </location>
</feature>
<protein>
    <recommendedName>
        <fullName evidence="5">procollagen-proline 4-dioxygenase</fullName>
        <ecNumber evidence="5">1.14.11.2</ecNumber>
    </recommendedName>
</protein>
<dbReference type="AlphaFoldDB" id="A0AAV2RJU5"/>
<evidence type="ECO:0000256" key="1">
    <source>
        <dbReference type="ARBA" id="ARBA00001961"/>
    </source>
</evidence>
<proteinExistence type="inferred from homology"/>
<dbReference type="InterPro" id="IPR005123">
    <property type="entry name" value="Oxoglu/Fe-dep_dioxygenase_dom"/>
</dbReference>
<dbReference type="InterPro" id="IPR013547">
    <property type="entry name" value="P4H_N"/>
</dbReference>
<organism evidence="14 15">
    <name type="scientific">Meganyctiphanes norvegica</name>
    <name type="common">Northern krill</name>
    <name type="synonym">Thysanopoda norvegica</name>
    <dbReference type="NCBI Taxonomy" id="48144"/>
    <lineage>
        <taxon>Eukaryota</taxon>
        <taxon>Metazoa</taxon>
        <taxon>Ecdysozoa</taxon>
        <taxon>Arthropoda</taxon>
        <taxon>Crustacea</taxon>
        <taxon>Multicrustacea</taxon>
        <taxon>Malacostraca</taxon>
        <taxon>Eumalacostraca</taxon>
        <taxon>Eucarida</taxon>
        <taxon>Euphausiacea</taxon>
        <taxon>Euphausiidae</taxon>
        <taxon>Meganyctiphanes</taxon>
    </lineage>
</organism>
<keyword evidence="6" id="KW-0479">Metal-binding</keyword>
<evidence type="ECO:0000256" key="10">
    <source>
        <dbReference type="ARBA" id="ARBA00023002"/>
    </source>
</evidence>
<comment type="function">
    <text evidence="2">Catalyzes the post-translational formation of 4-hydroxyproline in -Xaa-Pro-Gly- sequences in collagens and other proteins.</text>
</comment>
<evidence type="ECO:0000256" key="7">
    <source>
        <dbReference type="ARBA" id="ARBA00022824"/>
    </source>
</evidence>
<evidence type="ECO:0000256" key="4">
    <source>
        <dbReference type="ARBA" id="ARBA00006511"/>
    </source>
</evidence>
<evidence type="ECO:0000256" key="9">
    <source>
        <dbReference type="ARBA" id="ARBA00022964"/>
    </source>
</evidence>
<dbReference type="Pfam" id="PF13640">
    <property type="entry name" value="2OG-FeII_Oxy_3"/>
    <property type="match status" value="1"/>
</dbReference>
<name>A0AAV2RJU5_MEGNR</name>
<evidence type="ECO:0000256" key="12">
    <source>
        <dbReference type="ARBA" id="ARBA00023180"/>
    </source>
</evidence>
<evidence type="ECO:0000256" key="8">
    <source>
        <dbReference type="ARBA" id="ARBA00022896"/>
    </source>
</evidence>
<sequence>MFKTILNTSEHYTIDVISKVSSIIRKIEHDELSLPNLDDLRGAALALARLQQVYRLNIQHMINGRLYNHPSSTRLTILDCVRVANESFHESKYSNAWQWYSAAMRLSNNPDMRQHITDLMEPIVSEHDEQHADNTWNHEYWPRPLSEDRNQIAWDTHYFQLCRGDNHMTAEERSRLRCHYNNRGDPWLVLQPVKYEELHYNPEMYLFHEVIQDTEIEVIKIKAKEKLERSLVGGITASAVSNIRVSHTGWLWNNTHPVLEALAHRISAITGLKVYEGENADNVNGAGEALQVLSYGIGGHYNYHMDTLWKDQPEDTWEERGKNNLQAGDRLATWMFYLSDVADGGRTAFPKAGVGVAPIKGAAVFWYNIQPNGIANPRTEHGGCPVLRGHKW</sequence>
<evidence type="ECO:0000313" key="14">
    <source>
        <dbReference type="EMBL" id="CAL4125166.1"/>
    </source>
</evidence>
<comment type="cofactor">
    <cofactor evidence="1">
        <name>L-ascorbate</name>
        <dbReference type="ChEBI" id="CHEBI:38290"/>
    </cofactor>
</comment>
<dbReference type="Pfam" id="PF08336">
    <property type="entry name" value="P4Ha_N"/>
    <property type="match status" value="1"/>
</dbReference>
<evidence type="ECO:0000256" key="5">
    <source>
        <dbReference type="ARBA" id="ARBA00012269"/>
    </source>
</evidence>
<dbReference type="InterPro" id="IPR045054">
    <property type="entry name" value="P4HA-like"/>
</dbReference>
<accession>A0AAV2RJU5</accession>
<dbReference type="SMART" id="SM00702">
    <property type="entry name" value="P4Hc"/>
    <property type="match status" value="1"/>
</dbReference>
<comment type="subcellular location">
    <subcellularLocation>
        <location evidence="3">Endoplasmic reticulum lumen</location>
    </subcellularLocation>
</comment>
<evidence type="ECO:0000313" key="15">
    <source>
        <dbReference type="Proteomes" id="UP001497623"/>
    </source>
</evidence>
<evidence type="ECO:0000256" key="11">
    <source>
        <dbReference type="ARBA" id="ARBA00023004"/>
    </source>
</evidence>
<dbReference type="GO" id="GO:0005506">
    <property type="term" value="F:iron ion binding"/>
    <property type="evidence" value="ECO:0007669"/>
    <property type="project" value="InterPro"/>
</dbReference>
<dbReference type="GO" id="GO:0031418">
    <property type="term" value="F:L-ascorbic acid binding"/>
    <property type="evidence" value="ECO:0007669"/>
    <property type="project" value="UniProtKB-KW"/>
</dbReference>
<dbReference type="InterPro" id="IPR011990">
    <property type="entry name" value="TPR-like_helical_dom_sf"/>
</dbReference>
<dbReference type="Gene3D" id="1.25.40.10">
    <property type="entry name" value="Tetratricopeptide repeat domain"/>
    <property type="match status" value="1"/>
</dbReference>
<comment type="caution">
    <text evidence="14">The sequence shown here is derived from an EMBL/GenBank/DDBJ whole genome shotgun (WGS) entry which is preliminary data.</text>
</comment>
<keyword evidence="7" id="KW-0256">Endoplasmic reticulum</keyword>
<keyword evidence="15" id="KW-1185">Reference proteome</keyword>
<evidence type="ECO:0000259" key="13">
    <source>
        <dbReference type="PROSITE" id="PS51471"/>
    </source>
</evidence>
<comment type="similarity">
    <text evidence="4">Belongs to the P4HA family.</text>
</comment>
<dbReference type="Proteomes" id="UP001497623">
    <property type="component" value="Unassembled WGS sequence"/>
</dbReference>
<evidence type="ECO:0000256" key="6">
    <source>
        <dbReference type="ARBA" id="ARBA00022723"/>
    </source>
</evidence>
<dbReference type="InterPro" id="IPR006620">
    <property type="entry name" value="Pro_4_hyd_alph"/>
</dbReference>
<feature type="non-terminal residue" evidence="14">
    <location>
        <position position="392"/>
    </location>
</feature>
<keyword evidence="9" id="KW-0223">Dioxygenase</keyword>
<dbReference type="GO" id="GO:0004656">
    <property type="term" value="F:procollagen-proline 4-dioxygenase activity"/>
    <property type="evidence" value="ECO:0007669"/>
    <property type="project" value="UniProtKB-EC"/>
</dbReference>
<keyword evidence="11" id="KW-0408">Iron</keyword>
<reference evidence="14 15" key="1">
    <citation type="submission" date="2024-05" db="EMBL/GenBank/DDBJ databases">
        <authorList>
            <person name="Wallberg A."/>
        </authorList>
    </citation>
    <scope>NUCLEOTIDE SEQUENCE [LARGE SCALE GENOMIC DNA]</scope>
</reference>
<keyword evidence="8" id="KW-0847">Vitamin C</keyword>
<dbReference type="PANTHER" id="PTHR10869">
    <property type="entry name" value="PROLYL 4-HYDROXYLASE ALPHA SUBUNIT"/>
    <property type="match status" value="1"/>
</dbReference>
<gene>
    <name evidence="14" type="ORF">MNOR_LOCUS24993</name>
</gene>
<dbReference type="InterPro" id="IPR044862">
    <property type="entry name" value="Pro_4_hyd_alph_FE2OG_OXY"/>
</dbReference>
<dbReference type="EC" id="1.14.11.2" evidence="5"/>
<evidence type="ECO:0000256" key="3">
    <source>
        <dbReference type="ARBA" id="ARBA00004319"/>
    </source>
</evidence>
<dbReference type="GO" id="GO:0005788">
    <property type="term" value="C:endoplasmic reticulum lumen"/>
    <property type="evidence" value="ECO:0007669"/>
    <property type="project" value="UniProtKB-SubCell"/>
</dbReference>
<dbReference type="PROSITE" id="PS51471">
    <property type="entry name" value="FE2OG_OXY"/>
    <property type="match status" value="1"/>
</dbReference>
<dbReference type="Gene3D" id="2.60.120.620">
    <property type="entry name" value="q2cbj1_9rhob like domain"/>
    <property type="match status" value="1"/>
</dbReference>
<dbReference type="PANTHER" id="PTHR10869:SF244">
    <property type="entry name" value="PROLYL 4-HYDROXYLASE SUBUNIT ALPHA-2"/>
    <property type="match status" value="1"/>
</dbReference>
<evidence type="ECO:0000256" key="2">
    <source>
        <dbReference type="ARBA" id="ARBA00002035"/>
    </source>
</evidence>